<evidence type="ECO:0000256" key="1">
    <source>
        <dbReference type="ARBA" id="ARBA00010617"/>
    </source>
</evidence>
<dbReference type="CDD" id="cd11029">
    <property type="entry name" value="CYP107-like"/>
    <property type="match status" value="1"/>
</dbReference>
<dbReference type="EMBL" id="JAERRI010000021">
    <property type="protein sequence ID" value="MBL1093608.1"/>
    <property type="molecule type" value="Genomic_DNA"/>
</dbReference>
<organism evidence="3 4">
    <name type="scientific">Streptomyces siderophoricus</name>
    <dbReference type="NCBI Taxonomy" id="2802281"/>
    <lineage>
        <taxon>Bacteria</taxon>
        <taxon>Bacillati</taxon>
        <taxon>Actinomycetota</taxon>
        <taxon>Actinomycetes</taxon>
        <taxon>Kitasatosporales</taxon>
        <taxon>Streptomycetaceae</taxon>
        <taxon>Streptomyces</taxon>
    </lineage>
</organism>
<dbReference type="InterPro" id="IPR001128">
    <property type="entry name" value="Cyt_P450"/>
</dbReference>
<proteinExistence type="inferred from homology"/>
<dbReference type="SUPFAM" id="SSF48264">
    <property type="entry name" value="Cytochrome P450"/>
    <property type="match status" value="1"/>
</dbReference>
<reference evidence="3 4" key="1">
    <citation type="submission" date="2021-01" db="EMBL/GenBank/DDBJ databases">
        <title>WGS of actinomycetes isolated from Thailand.</title>
        <authorList>
            <person name="Thawai C."/>
        </authorList>
    </citation>
    <scope>NUCLEOTIDE SEQUENCE [LARGE SCALE GENOMIC DNA]</scope>
    <source>
        <strain evidence="3 4">CH9-7</strain>
    </source>
</reference>
<keyword evidence="2" id="KW-0408">Iron</keyword>
<dbReference type="PANTHER" id="PTHR46696">
    <property type="entry name" value="P450, PUTATIVE (EUROFUNG)-RELATED"/>
    <property type="match status" value="1"/>
</dbReference>
<keyword evidence="2" id="KW-0503">Monooxygenase</keyword>
<dbReference type="PRINTS" id="PR00359">
    <property type="entry name" value="BP450"/>
</dbReference>
<dbReference type="PANTHER" id="PTHR46696:SF1">
    <property type="entry name" value="CYTOCHROME P450 YJIB-RELATED"/>
    <property type="match status" value="1"/>
</dbReference>
<keyword evidence="2" id="KW-0479">Metal-binding</keyword>
<dbReference type="PROSITE" id="PS00086">
    <property type="entry name" value="CYTOCHROME_P450"/>
    <property type="match status" value="1"/>
</dbReference>
<dbReference type="Proteomes" id="UP000629371">
    <property type="component" value="Unassembled WGS sequence"/>
</dbReference>
<evidence type="ECO:0000313" key="4">
    <source>
        <dbReference type="Proteomes" id="UP000629371"/>
    </source>
</evidence>
<dbReference type="InterPro" id="IPR036396">
    <property type="entry name" value="Cyt_P450_sf"/>
</dbReference>
<evidence type="ECO:0000256" key="2">
    <source>
        <dbReference type="RuleBase" id="RU000461"/>
    </source>
</evidence>
<gene>
    <name evidence="3" type="ORF">JK360_30550</name>
</gene>
<keyword evidence="4" id="KW-1185">Reference proteome</keyword>
<dbReference type="Gene3D" id="1.10.630.10">
    <property type="entry name" value="Cytochrome P450"/>
    <property type="match status" value="1"/>
</dbReference>
<protein>
    <submittedName>
        <fullName evidence="3">Cytochrome P450</fullName>
    </submittedName>
</protein>
<keyword evidence="2" id="KW-0560">Oxidoreductase</keyword>
<comment type="caution">
    <text evidence="3">The sequence shown here is derived from an EMBL/GenBank/DDBJ whole genome shotgun (WGS) entry which is preliminary data.</text>
</comment>
<dbReference type="InterPro" id="IPR017972">
    <property type="entry name" value="Cyt_P450_CS"/>
</dbReference>
<dbReference type="InterPro" id="IPR002397">
    <property type="entry name" value="Cyt_P450_B"/>
</dbReference>
<dbReference type="Pfam" id="PF00067">
    <property type="entry name" value="p450"/>
    <property type="match status" value="2"/>
</dbReference>
<sequence length="423" mass="45512">MAQQGQQPYVIDPVGSDIHGEAARLRAIGPAARIELPGGIEAWAVTGHALLKSLLTDDRVSKNPREHWPAWQREEIRSSWLQSWIGVTNMFTAYGPDHRRLRKLIAPAFTARRTDAMLPRVERITQALLDDLAGRPAGSVVDLREVFTHPLPMQVICELFGFPEGEPRAELARLVEAIMDTTATPEQAGATAAAVHTLLTGLVTAKREAPADDLTSLLVSARDDDGERMTEQELLDTLLLVIGAGHETTVDLIGNAVTALLTHPEQRELVLSGQVPWSDVIEETLRWAPSIASLPLRFAVEDIELPDGITIRKGDAILPGYAGAGRDPEFHGPGADTFDVRRGVQEHLAFGHGVHHCLGAPLARMEARIALPALFTRFPDLQLAVSAEELQPAGGFISGGLRGLLVRLTPAEAPAPAPAAAGG</sequence>
<keyword evidence="2" id="KW-0349">Heme</keyword>
<name>A0ABS1N0N5_9ACTN</name>
<dbReference type="PRINTS" id="PR00385">
    <property type="entry name" value="P450"/>
</dbReference>
<comment type="similarity">
    <text evidence="1 2">Belongs to the cytochrome P450 family.</text>
</comment>
<accession>A0ABS1N0N5</accession>
<evidence type="ECO:0000313" key="3">
    <source>
        <dbReference type="EMBL" id="MBL1093608.1"/>
    </source>
</evidence>
<dbReference type="RefSeq" id="WP_201809550.1">
    <property type="nucleotide sequence ID" value="NZ_JAERRI010000021.1"/>
</dbReference>